<dbReference type="InterPro" id="IPR003594">
    <property type="entry name" value="HATPase_dom"/>
</dbReference>
<dbReference type="FunFam" id="1.10.287.130:FF:000001">
    <property type="entry name" value="Two-component sensor histidine kinase"/>
    <property type="match status" value="1"/>
</dbReference>
<dbReference type="PRINTS" id="PR00344">
    <property type="entry name" value="BCTRLSENSOR"/>
</dbReference>
<dbReference type="InterPro" id="IPR005467">
    <property type="entry name" value="His_kinase_dom"/>
</dbReference>
<dbReference type="SUPFAM" id="SSF55874">
    <property type="entry name" value="ATPase domain of HSP90 chaperone/DNA topoisomerase II/histidine kinase"/>
    <property type="match status" value="1"/>
</dbReference>
<comment type="catalytic activity">
    <reaction evidence="1">
        <text>ATP + protein L-histidine = ADP + protein N-phospho-L-histidine.</text>
        <dbReference type="EC" id="2.7.13.3"/>
    </reaction>
</comment>
<dbReference type="SUPFAM" id="SSF47384">
    <property type="entry name" value="Homodimeric domain of signal transducing histidine kinase"/>
    <property type="match status" value="1"/>
</dbReference>
<evidence type="ECO:0000256" key="5">
    <source>
        <dbReference type="ARBA" id="ARBA00022777"/>
    </source>
</evidence>
<name>A0A7R8WYC7_9CRUS</name>
<dbReference type="InterPro" id="IPR003661">
    <property type="entry name" value="HisK_dim/P_dom"/>
</dbReference>
<keyword evidence="6" id="KW-0902">Two-component regulatory system</keyword>
<dbReference type="InterPro" id="IPR036890">
    <property type="entry name" value="HATPase_C_sf"/>
</dbReference>
<accession>A0A7R8WYC7</accession>
<dbReference type="GO" id="GO:0004721">
    <property type="term" value="F:phosphoprotein phosphatase activity"/>
    <property type="evidence" value="ECO:0007669"/>
    <property type="project" value="TreeGrafter"/>
</dbReference>
<dbReference type="Gene3D" id="3.30.565.10">
    <property type="entry name" value="Histidine kinase-like ATPase, C-terminal domain"/>
    <property type="match status" value="1"/>
</dbReference>
<dbReference type="CDD" id="cd00082">
    <property type="entry name" value="HisKA"/>
    <property type="match status" value="1"/>
</dbReference>
<dbReference type="PANTHER" id="PTHR45453">
    <property type="entry name" value="PHOSPHATE REGULON SENSOR PROTEIN PHOR"/>
    <property type="match status" value="1"/>
</dbReference>
<dbReference type="AlphaFoldDB" id="A0A7R8WYC7"/>
<feature type="non-terminal residue" evidence="9">
    <location>
        <position position="1"/>
    </location>
</feature>
<dbReference type="InterPro" id="IPR004358">
    <property type="entry name" value="Sig_transdc_His_kin-like_C"/>
</dbReference>
<protein>
    <recommendedName>
        <fullName evidence="7">Uncharacterized sensor-like histidine kinase ycf26</fullName>
        <ecNumber evidence="2">2.7.13.3</ecNumber>
    </recommendedName>
</protein>
<dbReference type="EMBL" id="OB688617">
    <property type="protein sequence ID" value="CAD7237489.1"/>
    <property type="molecule type" value="Genomic_DNA"/>
</dbReference>
<evidence type="ECO:0000256" key="6">
    <source>
        <dbReference type="ARBA" id="ARBA00023012"/>
    </source>
</evidence>
<sequence length="275" mass="30795">YLLAVIDLSHRERVKAVRRDFVANVSHELRSPLTAIRGYVEALAERQSEIPQGERIVGGLLRQTRRMNLMVDDLLQLTKIETAKPFVPEEQTPLALKAFCQELVAQIDDQQRQERDFAVKVPGKILLLIGRKKLFSLVNNLVENAIRHTAPDGRIDIRWRKLPQGGELQVRDNGEGIPAAHLPRVTERFYRVDSGRSRDAGGTGLGLAIVKHQMLRIGGDLRIASRPGIGTTVTLHFPPRVVKLAALSVDDDTDDVTLHPELQERGVQFDAKELP</sequence>
<dbReference type="SMART" id="SM00388">
    <property type="entry name" value="HisKA"/>
    <property type="match status" value="1"/>
</dbReference>
<evidence type="ECO:0000256" key="1">
    <source>
        <dbReference type="ARBA" id="ARBA00000085"/>
    </source>
</evidence>
<proteinExistence type="predicted"/>
<dbReference type="Pfam" id="PF02518">
    <property type="entry name" value="HATPase_c"/>
    <property type="match status" value="1"/>
</dbReference>
<evidence type="ECO:0000256" key="3">
    <source>
        <dbReference type="ARBA" id="ARBA00022553"/>
    </source>
</evidence>
<keyword evidence="5" id="KW-0418">Kinase</keyword>
<evidence type="ECO:0000256" key="2">
    <source>
        <dbReference type="ARBA" id="ARBA00012438"/>
    </source>
</evidence>
<dbReference type="GO" id="GO:0000155">
    <property type="term" value="F:phosphorelay sensor kinase activity"/>
    <property type="evidence" value="ECO:0007669"/>
    <property type="project" value="InterPro"/>
</dbReference>
<reference evidence="9" key="1">
    <citation type="submission" date="2020-11" db="EMBL/GenBank/DDBJ databases">
        <authorList>
            <person name="Tran Van P."/>
        </authorList>
    </citation>
    <scope>NUCLEOTIDE SEQUENCE</scope>
</reference>
<dbReference type="OrthoDB" id="18419at2759"/>
<feature type="domain" description="Histidine kinase" evidence="8">
    <location>
        <begin position="24"/>
        <end position="241"/>
    </location>
</feature>
<dbReference type="PANTHER" id="PTHR45453:SF1">
    <property type="entry name" value="PHOSPHATE REGULON SENSOR PROTEIN PHOR"/>
    <property type="match status" value="1"/>
</dbReference>
<organism evidence="9">
    <name type="scientific">Cyprideis torosa</name>
    <dbReference type="NCBI Taxonomy" id="163714"/>
    <lineage>
        <taxon>Eukaryota</taxon>
        <taxon>Metazoa</taxon>
        <taxon>Ecdysozoa</taxon>
        <taxon>Arthropoda</taxon>
        <taxon>Crustacea</taxon>
        <taxon>Oligostraca</taxon>
        <taxon>Ostracoda</taxon>
        <taxon>Podocopa</taxon>
        <taxon>Podocopida</taxon>
        <taxon>Cytherocopina</taxon>
        <taxon>Cytheroidea</taxon>
        <taxon>Cytherideidae</taxon>
        <taxon>Cyprideis</taxon>
    </lineage>
</organism>
<dbReference type="SMART" id="SM00387">
    <property type="entry name" value="HATPase_c"/>
    <property type="match status" value="1"/>
</dbReference>
<dbReference type="Gene3D" id="1.10.287.130">
    <property type="match status" value="1"/>
</dbReference>
<evidence type="ECO:0000313" key="9">
    <source>
        <dbReference type="EMBL" id="CAD7237489.1"/>
    </source>
</evidence>
<dbReference type="Pfam" id="PF00512">
    <property type="entry name" value="HisKA"/>
    <property type="match status" value="1"/>
</dbReference>
<keyword evidence="4" id="KW-0808">Transferase</keyword>
<dbReference type="GO" id="GO:0016036">
    <property type="term" value="P:cellular response to phosphate starvation"/>
    <property type="evidence" value="ECO:0007669"/>
    <property type="project" value="TreeGrafter"/>
</dbReference>
<dbReference type="EC" id="2.7.13.3" evidence="2"/>
<dbReference type="InterPro" id="IPR036097">
    <property type="entry name" value="HisK_dim/P_sf"/>
</dbReference>
<evidence type="ECO:0000259" key="8">
    <source>
        <dbReference type="PROSITE" id="PS50109"/>
    </source>
</evidence>
<keyword evidence="3" id="KW-0597">Phosphoprotein</keyword>
<evidence type="ECO:0000256" key="4">
    <source>
        <dbReference type="ARBA" id="ARBA00022679"/>
    </source>
</evidence>
<evidence type="ECO:0000256" key="7">
    <source>
        <dbReference type="ARBA" id="ARBA00069102"/>
    </source>
</evidence>
<dbReference type="PROSITE" id="PS50109">
    <property type="entry name" value="HIS_KIN"/>
    <property type="match status" value="1"/>
</dbReference>
<dbReference type="InterPro" id="IPR050351">
    <property type="entry name" value="BphY/WalK/GraS-like"/>
</dbReference>
<dbReference type="GO" id="GO:0005886">
    <property type="term" value="C:plasma membrane"/>
    <property type="evidence" value="ECO:0007669"/>
    <property type="project" value="TreeGrafter"/>
</dbReference>
<gene>
    <name evidence="9" type="ORF">CTOB1V02_LOCUS15304</name>
</gene>